<evidence type="ECO:0000256" key="1">
    <source>
        <dbReference type="PROSITE-ProRule" id="PRU00339"/>
    </source>
</evidence>
<feature type="region of interest" description="Disordered" evidence="2">
    <location>
        <begin position="32"/>
        <end position="83"/>
    </location>
</feature>
<feature type="region of interest" description="Disordered" evidence="2">
    <location>
        <begin position="170"/>
        <end position="192"/>
    </location>
</feature>
<dbReference type="Pfam" id="PF13432">
    <property type="entry name" value="TPR_16"/>
    <property type="match status" value="2"/>
</dbReference>
<reference evidence="4" key="1">
    <citation type="journal article" date="2019" name="Int. J. Syst. Evol. Microbiol.">
        <title>The Global Catalogue of Microorganisms (GCM) 10K type strain sequencing project: providing services to taxonomists for standard genome sequencing and annotation.</title>
        <authorList>
            <consortium name="The Broad Institute Genomics Platform"/>
            <consortium name="The Broad Institute Genome Sequencing Center for Infectious Disease"/>
            <person name="Wu L."/>
            <person name="Ma J."/>
        </authorList>
    </citation>
    <scope>NUCLEOTIDE SEQUENCE [LARGE SCALE GENOMIC DNA]</scope>
    <source>
        <strain evidence="4">KCTC 23701</strain>
    </source>
</reference>
<dbReference type="EMBL" id="BMYO01000004">
    <property type="protein sequence ID" value="GHD61741.1"/>
    <property type="molecule type" value="Genomic_DNA"/>
</dbReference>
<evidence type="ECO:0008006" key="5">
    <source>
        <dbReference type="Google" id="ProtNLM"/>
    </source>
</evidence>
<comment type="caution">
    <text evidence="3">The sequence shown here is derived from an EMBL/GenBank/DDBJ whole genome shotgun (WGS) entry which is preliminary data.</text>
</comment>
<proteinExistence type="predicted"/>
<dbReference type="SMART" id="SM00028">
    <property type="entry name" value="TPR"/>
    <property type="match status" value="4"/>
</dbReference>
<dbReference type="InterPro" id="IPR011990">
    <property type="entry name" value="TPR-like_helical_dom_sf"/>
</dbReference>
<keyword evidence="4" id="KW-1185">Reference proteome</keyword>
<evidence type="ECO:0000256" key="2">
    <source>
        <dbReference type="SAM" id="MobiDB-lite"/>
    </source>
</evidence>
<evidence type="ECO:0000313" key="3">
    <source>
        <dbReference type="EMBL" id="GHD61741.1"/>
    </source>
</evidence>
<dbReference type="Proteomes" id="UP000604737">
    <property type="component" value="Unassembled WGS sequence"/>
</dbReference>
<dbReference type="InterPro" id="IPR019734">
    <property type="entry name" value="TPR_rpt"/>
</dbReference>
<dbReference type="PROSITE" id="PS50005">
    <property type="entry name" value="TPR"/>
    <property type="match status" value="1"/>
</dbReference>
<keyword evidence="1" id="KW-0802">TPR repeat</keyword>
<accession>A0ABQ3H1J7</accession>
<gene>
    <name evidence="3" type="ORF">GCM10007350_16560</name>
</gene>
<dbReference type="PANTHER" id="PTHR12558:SF13">
    <property type="entry name" value="CELL DIVISION CYCLE PROTEIN 27 HOMOLOG"/>
    <property type="match status" value="1"/>
</dbReference>
<dbReference type="SUPFAM" id="SSF48452">
    <property type="entry name" value="TPR-like"/>
    <property type="match status" value="1"/>
</dbReference>
<dbReference type="Gene3D" id="1.25.40.10">
    <property type="entry name" value="Tetratricopeptide repeat domain"/>
    <property type="match status" value="2"/>
</dbReference>
<dbReference type="RefSeq" id="WP_189459831.1">
    <property type="nucleotide sequence ID" value="NZ_BMYO01000004.1"/>
</dbReference>
<evidence type="ECO:0000313" key="4">
    <source>
        <dbReference type="Proteomes" id="UP000604737"/>
    </source>
</evidence>
<organism evidence="3 4">
    <name type="scientific">Jeongeupia chitinilytica</name>
    <dbReference type="NCBI Taxonomy" id="1041641"/>
    <lineage>
        <taxon>Bacteria</taxon>
        <taxon>Pseudomonadati</taxon>
        <taxon>Pseudomonadota</taxon>
        <taxon>Betaproteobacteria</taxon>
        <taxon>Neisseriales</taxon>
        <taxon>Chitinibacteraceae</taxon>
        <taxon>Jeongeupia</taxon>
    </lineage>
</organism>
<feature type="compositionally biased region" description="Low complexity" evidence="2">
    <location>
        <begin position="44"/>
        <end position="54"/>
    </location>
</feature>
<feature type="compositionally biased region" description="Basic and acidic residues" evidence="2">
    <location>
        <begin position="55"/>
        <end position="67"/>
    </location>
</feature>
<feature type="repeat" description="TPR" evidence="1">
    <location>
        <begin position="241"/>
        <end position="274"/>
    </location>
</feature>
<protein>
    <recommendedName>
        <fullName evidence="5">Tetratricopeptide repeat protein</fullName>
    </recommendedName>
</protein>
<sequence>MSLLLQALKRAELQKRQPADAGLSSWEARGPAMTLALQDDEPALADALPAGPAHAGDRSDSDREPGRDAAPLPSDATTGAPLPASPALARAVFAAKPAPRRQGMLIWLGALGAASAVAGAWWLARSQPSATPDATVVALRSTVGGAQVNAAPPPVPTAPAVAAVVTDTRSVAPPSSMPGLPERYEASGPGNEPPLVEVRRSESVERVPAAVEAGFDAYQAGRWQEAEAQYRRALQQDERSRDALLGLAATLAQRGKTAAAIESYQRLAQLYPDDSTVQAGLAALQRDGGERQRARLKQQADSGDAEAAFVLGNRLAAEGRWTEAQAAYFQAYALVPASADYAYNLAVSLDRLQQPRLAADHYRRALSLAGEHPVRFDATAARLRLATLDEVQ</sequence>
<name>A0ABQ3H1J7_9NEIS</name>
<dbReference type="PANTHER" id="PTHR12558">
    <property type="entry name" value="CELL DIVISION CYCLE 16,23,27"/>
    <property type="match status" value="1"/>
</dbReference>